<comment type="caution">
    <text evidence="1">The sequence shown here is derived from an EMBL/GenBank/DDBJ whole genome shotgun (WGS) entry which is preliminary data.</text>
</comment>
<keyword evidence="2" id="KW-1185">Reference proteome</keyword>
<dbReference type="EMBL" id="MU003502">
    <property type="protein sequence ID" value="KAF2472454.1"/>
    <property type="molecule type" value="Genomic_DNA"/>
</dbReference>
<evidence type="ECO:0000313" key="2">
    <source>
        <dbReference type="Proteomes" id="UP000799755"/>
    </source>
</evidence>
<evidence type="ECO:0000313" key="1">
    <source>
        <dbReference type="EMBL" id="KAF2472454.1"/>
    </source>
</evidence>
<sequence>MLIFPLSPSISCKKGIDFSKSKGASCLKQTSNQAKRDTPGVSFPGLSFSSLKPRLQSSYIPTRENINPEIAYAFHFSGSMNIPNSANEPTRTPKLRDSVHTPNPFKVEHIYPSIYLNPPALHSTTQPPCSSPPLPLPYYPYPAASKLRPTITS</sequence>
<accession>A0ACB6QZN9</accession>
<dbReference type="Proteomes" id="UP000799755">
    <property type="component" value="Unassembled WGS sequence"/>
</dbReference>
<organism evidence="1 2">
    <name type="scientific">Lindgomyces ingoldianus</name>
    <dbReference type="NCBI Taxonomy" id="673940"/>
    <lineage>
        <taxon>Eukaryota</taxon>
        <taxon>Fungi</taxon>
        <taxon>Dikarya</taxon>
        <taxon>Ascomycota</taxon>
        <taxon>Pezizomycotina</taxon>
        <taxon>Dothideomycetes</taxon>
        <taxon>Pleosporomycetidae</taxon>
        <taxon>Pleosporales</taxon>
        <taxon>Lindgomycetaceae</taxon>
        <taxon>Lindgomyces</taxon>
    </lineage>
</organism>
<gene>
    <name evidence="1" type="ORF">BDR25DRAFT_353470</name>
</gene>
<reference evidence="1" key="1">
    <citation type="journal article" date="2020" name="Stud. Mycol.">
        <title>101 Dothideomycetes genomes: a test case for predicting lifestyles and emergence of pathogens.</title>
        <authorList>
            <person name="Haridas S."/>
            <person name="Albert R."/>
            <person name="Binder M."/>
            <person name="Bloem J."/>
            <person name="Labutti K."/>
            <person name="Salamov A."/>
            <person name="Andreopoulos B."/>
            <person name="Baker S."/>
            <person name="Barry K."/>
            <person name="Bills G."/>
            <person name="Bluhm B."/>
            <person name="Cannon C."/>
            <person name="Castanera R."/>
            <person name="Culley D."/>
            <person name="Daum C."/>
            <person name="Ezra D."/>
            <person name="Gonzalez J."/>
            <person name="Henrissat B."/>
            <person name="Kuo A."/>
            <person name="Liang C."/>
            <person name="Lipzen A."/>
            <person name="Lutzoni F."/>
            <person name="Magnuson J."/>
            <person name="Mondo S."/>
            <person name="Nolan M."/>
            <person name="Ohm R."/>
            <person name="Pangilinan J."/>
            <person name="Park H.-J."/>
            <person name="Ramirez L."/>
            <person name="Alfaro M."/>
            <person name="Sun H."/>
            <person name="Tritt A."/>
            <person name="Yoshinaga Y."/>
            <person name="Zwiers L.-H."/>
            <person name="Turgeon B."/>
            <person name="Goodwin S."/>
            <person name="Spatafora J."/>
            <person name="Crous P."/>
            <person name="Grigoriev I."/>
        </authorList>
    </citation>
    <scope>NUCLEOTIDE SEQUENCE</scope>
    <source>
        <strain evidence="1">ATCC 200398</strain>
    </source>
</reference>
<name>A0ACB6QZN9_9PLEO</name>
<proteinExistence type="predicted"/>
<protein>
    <submittedName>
        <fullName evidence="1">Uncharacterized protein</fullName>
    </submittedName>
</protein>